<evidence type="ECO:0000313" key="2">
    <source>
        <dbReference type="Proteomes" id="UP000828941"/>
    </source>
</evidence>
<accession>A0ACB9PDA0</accession>
<comment type="caution">
    <text evidence="1">The sequence shown here is derived from an EMBL/GenBank/DDBJ whole genome shotgun (WGS) entry which is preliminary data.</text>
</comment>
<protein>
    <submittedName>
        <fullName evidence="1">Uncharacterized protein</fullName>
    </submittedName>
</protein>
<evidence type="ECO:0000313" key="1">
    <source>
        <dbReference type="EMBL" id="KAI4346022.1"/>
    </source>
</evidence>
<reference evidence="1 2" key="1">
    <citation type="journal article" date="2022" name="DNA Res.">
        <title>Chromosomal-level genome assembly of the orchid tree Bauhinia variegata (Leguminosae; Cercidoideae) supports the allotetraploid origin hypothesis of Bauhinia.</title>
        <authorList>
            <person name="Zhong Y."/>
            <person name="Chen Y."/>
            <person name="Zheng D."/>
            <person name="Pang J."/>
            <person name="Liu Y."/>
            <person name="Luo S."/>
            <person name="Meng S."/>
            <person name="Qian L."/>
            <person name="Wei D."/>
            <person name="Dai S."/>
            <person name="Zhou R."/>
        </authorList>
    </citation>
    <scope>NUCLEOTIDE SEQUENCE [LARGE SCALE GENOMIC DNA]</scope>
    <source>
        <strain evidence="1">BV-YZ2020</strain>
    </source>
</reference>
<keyword evidence="2" id="KW-1185">Reference proteome</keyword>
<proteinExistence type="predicted"/>
<gene>
    <name evidence="1" type="ORF">L6164_013105</name>
</gene>
<dbReference type="Proteomes" id="UP000828941">
    <property type="component" value="Chromosome 5"/>
</dbReference>
<organism evidence="1 2">
    <name type="scientific">Bauhinia variegata</name>
    <name type="common">Purple orchid tree</name>
    <name type="synonym">Phanera variegata</name>
    <dbReference type="NCBI Taxonomy" id="167791"/>
    <lineage>
        <taxon>Eukaryota</taxon>
        <taxon>Viridiplantae</taxon>
        <taxon>Streptophyta</taxon>
        <taxon>Embryophyta</taxon>
        <taxon>Tracheophyta</taxon>
        <taxon>Spermatophyta</taxon>
        <taxon>Magnoliopsida</taxon>
        <taxon>eudicotyledons</taxon>
        <taxon>Gunneridae</taxon>
        <taxon>Pentapetalae</taxon>
        <taxon>rosids</taxon>
        <taxon>fabids</taxon>
        <taxon>Fabales</taxon>
        <taxon>Fabaceae</taxon>
        <taxon>Cercidoideae</taxon>
        <taxon>Cercideae</taxon>
        <taxon>Bauhiniinae</taxon>
        <taxon>Bauhinia</taxon>
    </lineage>
</organism>
<dbReference type="EMBL" id="CM039430">
    <property type="protein sequence ID" value="KAI4346022.1"/>
    <property type="molecule type" value="Genomic_DNA"/>
</dbReference>
<sequence>MIRETVYAKESYCYTTTPLAKYGMGRSFSSDLICTPEQTGEDGFLSNLKALEPELCITTAYGNILPNKDKLVTVNAHLS</sequence>
<name>A0ACB9PDA0_BAUVA</name>